<reference evidence="1" key="1">
    <citation type="submission" date="2023-03" db="EMBL/GenBank/DDBJ databases">
        <title>Massive genome expansion in bonnet fungi (Mycena s.s.) driven by repeated elements and novel gene families across ecological guilds.</title>
        <authorList>
            <consortium name="Lawrence Berkeley National Laboratory"/>
            <person name="Harder C.B."/>
            <person name="Miyauchi S."/>
            <person name="Viragh M."/>
            <person name="Kuo A."/>
            <person name="Thoen E."/>
            <person name="Andreopoulos B."/>
            <person name="Lu D."/>
            <person name="Skrede I."/>
            <person name="Drula E."/>
            <person name="Henrissat B."/>
            <person name="Morin E."/>
            <person name="Kohler A."/>
            <person name="Barry K."/>
            <person name="LaButti K."/>
            <person name="Morin E."/>
            <person name="Salamov A."/>
            <person name="Lipzen A."/>
            <person name="Mereny Z."/>
            <person name="Hegedus B."/>
            <person name="Baldrian P."/>
            <person name="Stursova M."/>
            <person name="Weitz H."/>
            <person name="Taylor A."/>
            <person name="Grigoriev I.V."/>
            <person name="Nagy L.G."/>
            <person name="Martin F."/>
            <person name="Kauserud H."/>
        </authorList>
    </citation>
    <scope>NUCLEOTIDE SEQUENCE</scope>
    <source>
        <strain evidence="1">9144</strain>
    </source>
</reference>
<name>A0AAD6VTN9_9AGAR</name>
<evidence type="ECO:0000313" key="1">
    <source>
        <dbReference type="EMBL" id="KAJ7221556.1"/>
    </source>
</evidence>
<dbReference type="AlphaFoldDB" id="A0AAD6VTN9"/>
<accession>A0AAD6VTN9</accession>
<dbReference type="EMBL" id="JARJCW010000008">
    <property type="protein sequence ID" value="KAJ7221556.1"/>
    <property type="molecule type" value="Genomic_DNA"/>
</dbReference>
<comment type="caution">
    <text evidence="1">The sequence shown here is derived from an EMBL/GenBank/DDBJ whole genome shotgun (WGS) entry which is preliminary data.</text>
</comment>
<sequence>MPAPVQENYLRFTLSNASPSASTFTVSGGHFTVGIRPDGRRHYAQNYTLTGGIPNVGAAHYDQFIALMQTDVSLPNGSAAFKTPSKSSEHPEASGPVRINSAQVWAGHSRLGHKFEKYDQNLAWRHLPRPAQICVANKMPVLNSIWAFFFSPKPPVEPPPLQHPRKYARTTDPPVDTQQQTLHLPDIRLGMQYPQLAQVTCQVSTSNLQVTFKGGTSTKPQGQFLDSSVPVDLYKYCVKYLDEYLSLLNTEAVWVKIYNAK</sequence>
<proteinExistence type="predicted"/>
<protein>
    <submittedName>
        <fullName evidence="1">Uncharacterized protein</fullName>
    </submittedName>
</protein>
<keyword evidence="2" id="KW-1185">Reference proteome</keyword>
<dbReference type="Proteomes" id="UP001219525">
    <property type="component" value="Unassembled WGS sequence"/>
</dbReference>
<evidence type="ECO:0000313" key="2">
    <source>
        <dbReference type="Proteomes" id="UP001219525"/>
    </source>
</evidence>
<organism evidence="1 2">
    <name type="scientific">Mycena pura</name>
    <dbReference type="NCBI Taxonomy" id="153505"/>
    <lineage>
        <taxon>Eukaryota</taxon>
        <taxon>Fungi</taxon>
        <taxon>Dikarya</taxon>
        <taxon>Basidiomycota</taxon>
        <taxon>Agaricomycotina</taxon>
        <taxon>Agaricomycetes</taxon>
        <taxon>Agaricomycetidae</taxon>
        <taxon>Agaricales</taxon>
        <taxon>Marasmiineae</taxon>
        <taxon>Mycenaceae</taxon>
        <taxon>Mycena</taxon>
    </lineage>
</organism>
<gene>
    <name evidence="1" type="ORF">GGX14DRAFT_388705</name>
</gene>